<evidence type="ECO:0000313" key="1">
    <source>
        <dbReference type="EMBL" id="CAH9102379.1"/>
    </source>
</evidence>
<accession>A0AAV0EJ90</accession>
<dbReference type="AlphaFoldDB" id="A0AAV0EJ90"/>
<evidence type="ECO:0000313" key="3">
    <source>
        <dbReference type="Proteomes" id="UP001152523"/>
    </source>
</evidence>
<name>A0AAV0EJ90_9ASTE</name>
<gene>
    <name evidence="1" type="ORF">CEPIT_LOCUS15998</name>
    <name evidence="2" type="ORF">CEPIT_LOCUS25553</name>
</gene>
<sequence>MFHYFHYGLQLGYYDFELNCIRIIDFVSFFFSLKPFMLFDERKKINSVLLILYGQVSVKGPLSNSRKKCFPLNASVAAISLTSLKNMRGFGLKAQIEYFI</sequence>
<reference evidence="2" key="1">
    <citation type="submission" date="2022-07" db="EMBL/GenBank/DDBJ databases">
        <authorList>
            <person name="Macas J."/>
            <person name="Novak P."/>
            <person name="Neumann P."/>
        </authorList>
    </citation>
    <scope>NUCLEOTIDE SEQUENCE</scope>
</reference>
<proteinExistence type="predicted"/>
<keyword evidence="3" id="KW-1185">Reference proteome</keyword>
<dbReference type="Proteomes" id="UP001152523">
    <property type="component" value="Unassembled WGS sequence"/>
</dbReference>
<evidence type="ECO:0008006" key="4">
    <source>
        <dbReference type="Google" id="ProtNLM"/>
    </source>
</evidence>
<evidence type="ECO:0000313" key="2">
    <source>
        <dbReference type="EMBL" id="CAH9123863.1"/>
    </source>
</evidence>
<protein>
    <recommendedName>
        <fullName evidence="4">Cyclic nucleotide-binding domain-containing protein</fullName>
    </recommendedName>
</protein>
<comment type="caution">
    <text evidence="2">The sequence shown here is derived from an EMBL/GenBank/DDBJ whole genome shotgun (WGS) entry which is preliminary data.</text>
</comment>
<organism evidence="2 3">
    <name type="scientific">Cuscuta epithymum</name>
    <dbReference type="NCBI Taxonomy" id="186058"/>
    <lineage>
        <taxon>Eukaryota</taxon>
        <taxon>Viridiplantae</taxon>
        <taxon>Streptophyta</taxon>
        <taxon>Embryophyta</taxon>
        <taxon>Tracheophyta</taxon>
        <taxon>Spermatophyta</taxon>
        <taxon>Magnoliopsida</taxon>
        <taxon>eudicotyledons</taxon>
        <taxon>Gunneridae</taxon>
        <taxon>Pentapetalae</taxon>
        <taxon>asterids</taxon>
        <taxon>lamiids</taxon>
        <taxon>Solanales</taxon>
        <taxon>Convolvulaceae</taxon>
        <taxon>Cuscuteae</taxon>
        <taxon>Cuscuta</taxon>
        <taxon>Cuscuta subgen. Cuscuta</taxon>
    </lineage>
</organism>
<dbReference type="EMBL" id="CAMAPF010000932">
    <property type="protein sequence ID" value="CAH9123863.1"/>
    <property type="molecule type" value="Genomic_DNA"/>
</dbReference>
<dbReference type="EMBL" id="CAMAPF010000115">
    <property type="protein sequence ID" value="CAH9102379.1"/>
    <property type="molecule type" value="Genomic_DNA"/>
</dbReference>